<proteinExistence type="predicted"/>
<dbReference type="Proteomes" id="UP000050497">
    <property type="component" value="Unassembled WGS sequence"/>
</dbReference>
<evidence type="ECO:0000313" key="3">
    <source>
        <dbReference type="EMBL" id="SCC80841.1"/>
    </source>
</evidence>
<evidence type="ECO:0000313" key="5">
    <source>
        <dbReference type="Proteomes" id="UP000182800"/>
    </source>
</evidence>
<dbReference type="CDD" id="cd03205">
    <property type="entry name" value="GST_C_6"/>
    <property type="match status" value="1"/>
</dbReference>
<reference evidence="3 5" key="2">
    <citation type="submission" date="2016-08" db="EMBL/GenBank/DDBJ databases">
        <authorList>
            <person name="Varghese N."/>
            <person name="Submissions Spin"/>
        </authorList>
    </citation>
    <scope>NUCLEOTIDE SEQUENCE [LARGE SCALE GENOMIC DNA]</scope>
    <source>
        <strain evidence="3 5">HL-109</strain>
    </source>
</reference>
<evidence type="ECO:0000313" key="4">
    <source>
        <dbReference type="Proteomes" id="UP000050497"/>
    </source>
</evidence>
<reference evidence="2 4" key="1">
    <citation type="submission" date="2015-09" db="EMBL/GenBank/DDBJ databases">
        <title>Identification and resolution of microdiversity through metagenomic sequencing of parallel consortia.</title>
        <authorList>
            <person name="Nelson W.C."/>
            <person name="Romine M.F."/>
            <person name="Lindemann S.R."/>
        </authorList>
    </citation>
    <scope>NUCLEOTIDE SEQUENCE [LARGE SCALE GENOMIC DNA]</scope>
    <source>
        <strain evidence="2">HL-109</strain>
    </source>
</reference>
<keyword evidence="5" id="KW-1185">Reference proteome</keyword>
<sequence length="200" mass="21659">MILRTSPPSPFGRKVKIAASVLGLSDRLKVEGADTADPGDSLRKQNPLGKIPVLIEDDGTTWYDSRVIVEYLDHLAGGGKLLPQGAARLPVLRLQALADGLVDANILILYEGRWRDPAHHEAKWLEYQQGKVARALDALAEQASEFTGKVDAGTISVACALGHMDLRFEGAYRKSHPALDGFMNRFAADVPAFEATKVTA</sequence>
<evidence type="ECO:0000259" key="1">
    <source>
        <dbReference type="PROSITE" id="PS50404"/>
    </source>
</evidence>
<organism evidence="2 4">
    <name type="scientific">Saliniramus fredricksonii</name>
    <dbReference type="NCBI Taxonomy" id="1653334"/>
    <lineage>
        <taxon>Bacteria</taxon>
        <taxon>Pseudomonadati</taxon>
        <taxon>Pseudomonadota</taxon>
        <taxon>Alphaproteobacteria</taxon>
        <taxon>Hyphomicrobiales</taxon>
        <taxon>Salinarimonadaceae</taxon>
        <taxon>Saliniramus</taxon>
    </lineage>
</organism>
<keyword evidence="2" id="KW-0808">Transferase</keyword>
<dbReference type="InterPro" id="IPR036249">
    <property type="entry name" value="Thioredoxin-like_sf"/>
</dbReference>
<dbReference type="PATRIC" id="fig|1653334.4.peg.125"/>
<dbReference type="PROSITE" id="PS50404">
    <property type="entry name" value="GST_NTER"/>
    <property type="match status" value="1"/>
</dbReference>
<name>A0A0P7X4Z2_9HYPH</name>
<dbReference type="STRING" id="1653334.GA0071312_1769"/>
<dbReference type="Gene3D" id="1.20.1050.10">
    <property type="match status" value="1"/>
</dbReference>
<protein>
    <submittedName>
        <fullName evidence="2">Glutathione S-transferase</fullName>
    </submittedName>
</protein>
<dbReference type="EMBL" id="FMBM01000002">
    <property type="protein sequence ID" value="SCC80841.1"/>
    <property type="molecule type" value="Genomic_DNA"/>
</dbReference>
<dbReference type="SUPFAM" id="SSF52833">
    <property type="entry name" value="Thioredoxin-like"/>
    <property type="match status" value="1"/>
</dbReference>
<comment type="caution">
    <text evidence="2">The sequence shown here is derived from an EMBL/GenBank/DDBJ whole genome shotgun (WGS) entry which is preliminary data.</text>
</comment>
<feature type="domain" description="GST N-terminal" evidence="1">
    <location>
        <begin position="1"/>
        <end position="80"/>
    </location>
</feature>
<accession>A0A0P7X4Z2</accession>
<gene>
    <name evidence="3" type="ORF">GA0071312_1769</name>
    <name evidence="2" type="ORF">HLUCCO17_12745</name>
</gene>
<dbReference type="AlphaFoldDB" id="A0A0P7X4Z2"/>
<dbReference type="EMBL" id="LJSX01000020">
    <property type="protein sequence ID" value="KPQ09968.1"/>
    <property type="molecule type" value="Genomic_DNA"/>
</dbReference>
<dbReference type="Proteomes" id="UP000182800">
    <property type="component" value="Unassembled WGS sequence"/>
</dbReference>
<dbReference type="GO" id="GO:0016740">
    <property type="term" value="F:transferase activity"/>
    <property type="evidence" value="ECO:0007669"/>
    <property type="project" value="UniProtKB-KW"/>
</dbReference>
<dbReference type="Pfam" id="PF13417">
    <property type="entry name" value="GST_N_3"/>
    <property type="match status" value="1"/>
</dbReference>
<dbReference type="Gene3D" id="3.40.30.10">
    <property type="entry name" value="Glutaredoxin"/>
    <property type="match status" value="1"/>
</dbReference>
<dbReference type="InterPro" id="IPR004045">
    <property type="entry name" value="Glutathione_S-Trfase_N"/>
</dbReference>
<evidence type="ECO:0000313" key="2">
    <source>
        <dbReference type="EMBL" id="KPQ09968.1"/>
    </source>
</evidence>